<proteinExistence type="inferred from homology"/>
<organism evidence="10 11">
    <name type="scientific">Phaseolus vulgaris</name>
    <name type="common">Kidney bean</name>
    <name type="synonym">French bean</name>
    <dbReference type="NCBI Taxonomy" id="3885"/>
    <lineage>
        <taxon>Eukaryota</taxon>
        <taxon>Viridiplantae</taxon>
        <taxon>Streptophyta</taxon>
        <taxon>Embryophyta</taxon>
        <taxon>Tracheophyta</taxon>
        <taxon>Spermatophyta</taxon>
        <taxon>Magnoliopsida</taxon>
        <taxon>eudicotyledons</taxon>
        <taxon>Gunneridae</taxon>
        <taxon>Pentapetalae</taxon>
        <taxon>rosids</taxon>
        <taxon>fabids</taxon>
        <taxon>Fabales</taxon>
        <taxon>Fabaceae</taxon>
        <taxon>Papilionoideae</taxon>
        <taxon>50 kb inversion clade</taxon>
        <taxon>NPAAA clade</taxon>
        <taxon>indigoferoid/millettioid clade</taxon>
        <taxon>Phaseoleae</taxon>
        <taxon>Phaseolus</taxon>
    </lineage>
</organism>
<accession>V7CNF4</accession>
<evidence type="ECO:0000313" key="10">
    <source>
        <dbReference type="EMBL" id="ESW31727.1"/>
    </source>
</evidence>
<dbReference type="PANTHER" id="PTHR15415">
    <property type="entry name" value="MITOFILIN"/>
    <property type="match status" value="1"/>
</dbReference>
<dbReference type="GO" id="GO:0061617">
    <property type="term" value="C:MICOS complex"/>
    <property type="evidence" value="ECO:0007669"/>
    <property type="project" value="TreeGrafter"/>
</dbReference>
<dbReference type="AlphaFoldDB" id="V7CNF4"/>
<feature type="coiled-coil region" evidence="8">
    <location>
        <begin position="347"/>
        <end position="445"/>
    </location>
</feature>
<dbReference type="GO" id="GO:0016036">
    <property type="term" value="P:cellular response to phosphate starvation"/>
    <property type="evidence" value="ECO:0007669"/>
    <property type="project" value="EnsemblPlants"/>
</dbReference>
<keyword evidence="8" id="KW-0175">Coiled coil</keyword>
<name>V7CNF4_PHAVU</name>
<feature type="region of interest" description="Disordered" evidence="9">
    <location>
        <begin position="214"/>
        <end position="240"/>
    </location>
</feature>
<dbReference type="SMR" id="V7CNF4"/>
<dbReference type="OrthoDB" id="10261039at2759"/>
<dbReference type="GO" id="GO:0042407">
    <property type="term" value="P:cristae formation"/>
    <property type="evidence" value="ECO:0007669"/>
    <property type="project" value="TreeGrafter"/>
</dbReference>
<keyword evidence="11" id="KW-1185">Reference proteome</keyword>
<keyword evidence="7" id="KW-0472">Membrane</keyword>
<dbReference type="Pfam" id="PF09731">
    <property type="entry name" value="Mitofilin"/>
    <property type="match status" value="1"/>
</dbReference>
<evidence type="ECO:0008006" key="12">
    <source>
        <dbReference type="Google" id="ProtNLM"/>
    </source>
</evidence>
<gene>
    <name evidence="10" type="ORF">PHAVU_002G262700g</name>
</gene>
<keyword evidence="5" id="KW-1133">Transmembrane helix</keyword>
<reference evidence="11" key="1">
    <citation type="journal article" date="2014" name="Nat. Genet.">
        <title>A reference genome for common bean and genome-wide analysis of dual domestications.</title>
        <authorList>
            <person name="Schmutz J."/>
            <person name="McClean P.E."/>
            <person name="Mamidi S."/>
            <person name="Wu G.A."/>
            <person name="Cannon S.B."/>
            <person name="Grimwood J."/>
            <person name="Jenkins J."/>
            <person name="Shu S."/>
            <person name="Song Q."/>
            <person name="Chavarro C."/>
            <person name="Torres-Torres M."/>
            <person name="Geffroy V."/>
            <person name="Moghaddam S.M."/>
            <person name="Gao D."/>
            <person name="Abernathy B."/>
            <person name="Barry K."/>
            <person name="Blair M."/>
            <person name="Brick M.A."/>
            <person name="Chovatia M."/>
            <person name="Gepts P."/>
            <person name="Goodstein D.M."/>
            <person name="Gonzales M."/>
            <person name="Hellsten U."/>
            <person name="Hyten D.L."/>
            <person name="Jia G."/>
            <person name="Kelly J.D."/>
            <person name="Kudrna D."/>
            <person name="Lee R."/>
            <person name="Richard M.M."/>
            <person name="Miklas P.N."/>
            <person name="Osorno J.M."/>
            <person name="Rodrigues J."/>
            <person name="Thareau V."/>
            <person name="Urrea C.A."/>
            <person name="Wang M."/>
            <person name="Yu Y."/>
            <person name="Zhang M."/>
            <person name="Wing R.A."/>
            <person name="Cregan P.B."/>
            <person name="Rokhsar D.S."/>
            <person name="Jackson S.A."/>
        </authorList>
    </citation>
    <scope>NUCLEOTIDE SEQUENCE [LARGE SCALE GENOMIC DNA]</scope>
    <source>
        <strain evidence="11">cv. G19833</strain>
    </source>
</reference>
<evidence type="ECO:0000256" key="2">
    <source>
        <dbReference type="ARBA" id="ARBA00010877"/>
    </source>
</evidence>
<evidence type="ECO:0000256" key="4">
    <source>
        <dbReference type="ARBA" id="ARBA00022792"/>
    </source>
</evidence>
<evidence type="ECO:0000256" key="9">
    <source>
        <dbReference type="SAM" id="MobiDB-lite"/>
    </source>
</evidence>
<dbReference type="EMBL" id="CM002289">
    <property type="protein sequence ID" value="ESW31727.1"/>
    <property type="molecule type" value="Genomic_DNA"/>
</dbReference>
<feature type="compositionally biased region" description="Low complexity" evidence="9">
    <location>
        <begin position="41"/>
        <end position="52"/>
    </location>
</feature>
<dbReference type="STRING" id="3885.V7CNF4"/>
<feature type="compositionally biased region" description="Polar residues" evidence="9">
    <location>
        <begin position="221"/>
        <end position="240"/>
    </location>
</feature>
<dbReference type="GO" id="GO:1901612">
    <property type="term" value="F:cardiolipin binding"/>
    <property type="evidence" value="ECO:0007669"/>
    <property type="project" value="EnsemblPlants"/>
</dbReference>
<evidence type="ECO:0000256" key="1">
    <source>
        <dbReference type="ARBA" id="ARBA00004273"/>
    </source>
</evidence>
<sequence>MLRRSILQISSCPALRTNPKRFVYQQIPLHLSSQRNFSTTSKPGGASASGSPGKPPESNGSLSKFFIGSVALGAAFLAAYQTGYLDQYLKKEHHSVPQEAHVNATIEELKTVQHSTDQLISPNEKLNNENPTVQLAEEKIDAHFSESEIVIEDQVDKLNPGQDKFNIAEDGIAAAKENQLPEYSQSSLTSDDPSKESVVQTDRTIGIKSIEADNIPRPENGLQNTLTSTHSSVSDENGTKNIPSVQLEIQESEEKRESVLGKYVEQQPTLLEEYHLKNKSERNPATYISHGFTENSHFPEEQEALSGAMDELKGGYVSEDGKLVFDFLQAIHAAEKRQADLDAHVFNEEKKVLKEKYEKKLKDAAAMEFMLAEEAAMLDKELKRERAKAALAVKSLQEKMEEKLKTELEQKEVEAELKLKQAQELAKAELNAAIANEKAAQIEKMTEANVNINALCMAFYARSEEARQSHATQNFALRALALEDALSKGLPIETEIASLQSNLVGIDKDSVLDLVLASLPEETRSNGTDTQLQLKHKFEALKDSVRHFSFFPPGGGGILAHSLAHVASWLKVREDDQSGDGIESVINKVESYLADGKLAEAADCLEESVRGTEAAEIVAGWARQARNRAISEQAVLLLQSYASSLSLA</sequence>
<evidence type="ECO:0000256" key="6">
    <source>
        <dbReference type="ARBA" id="ARBA00023128"/>
    </source>
</evidence>
<keyword evidence="6" id="KW-0496">Mitochondrion</keyword>
<evidence type="ECO:0000256" key="7">
    <source>
        <dbReference type="ARBA" id="ARBA00023136"/>
    </source>
</evidence>
<evidence type="ECO:0000256" key="5">
    <source>
        <dbReference type="ARBA" id="ARBA00022989"/>
    </source>
</evidence>
<protein>
    <recommendedName>
        <fullName evidence="12">MICOS complex subunit MIC60</fullName>
    </recommendedName>
</protein>
<dbReference type="PANTHER" id="PTHR15415:SF7">
    <property type="entry name" value="MICOS COMPLEX SUBUNIT MIC60"/>
    <property type="match status" value="1"/>
</dbReference>
<comment type="subcellular location">
    <subcellularLocation>
        <location evidence="1">Mitochondrion inner membrane</location>
    </subcellularLocation>
</comment>
<evidence type="ECO:0000313" key="11">
    <source>
        <dbReference type="Proteomes" id="UP000000226"/>
    </source>
</evidence>
<evidence type="ECO:0000256" key="8">
    <source>
        <dbReference type="SAM" id="Coils"/>
    </source>
</evidence>
<keyword evidence="3" id="KW-0812">Transmembrane</keyword>
<dbReference type="eggNOG" id="ENOG502QTA5">
    <property type="taxonomic scope" value="Eukaryota"/>
</dbReference>
<dbReference type="GO" id="GO:0032368">
    <property type="term" value="P:regulation of lipid transport"/>
    <property type="evidence" value="ECO:0007669"/>
    <property type="project" value="EnsemblPlants"/>
</dbReference>
<evidence type="ECO:0000256" key="3">
    <source>
        <dbReference type="ARBA" id="ARBA00022692"/>
    </source>
</evidence>
<dbReference type="Proteomes" id="UP000000226">
    <property type="component" value="Chromosome 2"/>
</dbReference>
<dbReference type="Gramene" id="ESW31727">
    <property type="protein sequence ID" value="ESW31727"/>
    <property type="gene ID" value="PHAVU_002G262700g"/>
</dbReference>
<dbReference type="InterPro" id="IPR019133">
    <property type="entry name" value="MIC60"/>
</dbReference>
<feature type="region of interest" description="Disordered" evidence="9">
    <location>
        <begin position="34"/>
        <end position="59"/>
    </location>
</feature>
<dbReference type="GO" id="GO:0097035">
    <property type="term" value="P:regulation of membrane lipid distribution"/>
    <property type="evidence" value="ECO:0007669"/>
    <property type="project" value="EnsemblPlants"/>
</dbReference>
<keyword evidence="4" id="KW-0999">Mitochondrion inner membrane</keyword>
<comment type="similarity">
    <text evidence="2">Belongs to the MICOS complex subunit Mic60 family.</text>
</comment>